<evidence type="ECO:0000256" key="4">
    <source>
        <dbReference type="ARBA" id="ARBA00022642"/>
    </source>
</evidence>
<dbReference type="InterPro" id="IPR005248">
    <property type="entry name" value="NadD/NMNAT"/>
</dbReference>
<name>A0A086CGP2_9CHRO</name>
<comment type="caution">
    <text evidence="12">The sequence shown here is derived from an EMBL/GenBank/DDBJ whole genome shotgun (WGS) entry which is preliminary data.</text>
</comment>
<dbReference type="GO" id="GO:0005524">
    <property type="term" value="F:ATP binding"/>
    <property type="evidence" value="ECO:0007669"/>
    <property type="project" value="UniProtKB-KW"/>
</dbReference>
<dbReference type="STRING" id="1527444.ucyna2_00778"/>
<keyword evidence="4" id="KW-0662">Pyridine nucleotide biosynthesis</keyword>
<dbReference type="InterPro" id="IPR004821">
    <property type="entry name" value="Cyt_trans-like"/>
</dbReference>
<evidence type="ECO:0000256" key="9">
    <source>
        <dbReference type="ARBA" id="ARBA00023027"/>
    </source>
</evidence>
<evidence type="ECO:0000256" key="2">
    <source>
        <dbReference type="ARBA" id="ARBA00005019"/>
    </source>
</evidence>
<comment type="function">
    <text evidence="1">Catalyzes the reversible adenylation of nicotinate mononucleotide (NaMN) to nicotinic acid adenine dinucleotide (NaAD).</text>
</comment>
<organism evidence="12 13">
    <name type="scientific">Candidatus Atelocyanobacterium thalassa isolate SIO64986</name>
    <dbReference type="NCBI Taxonomy" id="1527444"/>
    <lineage>
        <taxon>Bacteria</taxon>
        <taxon>Bacillati</taxon>
        <taxon>Cyanobacteriota</taxon>
        <taxon>Cyanophyceae</taxon>
        <taxon>Oscillatoriophycideae</taxon>
        <taxon>Chroococcales</taxon>
        <taxon>Aphanothecaceae</taxon>
        <taxon>Candidatus Atelocyanobacterium</taxon>
        <taxon>Candidatus Atelocyanobacterium thalassae</taxon>
    </lineage>
</organism>
<dbReference type="InterPro" id="IPR014729">
    <property type="entry name" value="Rossmann-like_a/b/a_fold"/>
</dbReference>
<protein>
    <recommendedName>
        <fullName evidence="3">nicotinate-nucleotide adenylyltransferase</fullName>
        <ecNumber evidence="3">2.7.7.18</ecNumber>
    </recommendedName>
</protein>
<evidence type="ECO:0000256" key="7">
    <source>
        <dbReference type="ARBA" id="ARBA00022741"/>
    </source>
</evidence>
<keyword evidence="8" id="KW-0067">ATP-binding</keyword>
<evidence type="ECO:0000259" key="11">
    <source>
        <dbReference type="Pfam" id="PF01467"/>
    </source>
</evidence>
<keyword evidence="7" id="KW-0547">Nucleotide-binding</keyword>
<dbReference type="AlphaFoldDB" id="A0A086CGP2"/>
<dbReference type="CDD" id="cd02165">
    <property type="entry name" value="NMNAT"/>
    <property type="match status" value="1"/>
</dbReference>
<dbReference type="GO" id="GO:0004515">
    <property type="term" value="F:nicotinate-nucleotide adenylyltransferase activity"/>
    <property type="evidence" value="ECO:0007669"/>
    <property type="project" value="UniProtKB-EC"/>
</dbReference>
<keyword evidence="9" id="KW-0520">NAD</keyword>
<dbReference type="GO" id="GO:0009435">
    <property type="term" value="P:NAD+ biosynthetic process"/>
    <property type="evidence" value="ECO:0007669"/>
    <property type="project" value="UniProtKB-UniPathway"/>
</dbReference>
<evidence type="ECO:0000256" key="3">
    <source>
        <dbReference type="ARBA" id="ARBA00012389"/>
    </source>
</evidence>
<sequence length="198" mass="22848">MFSFALKLNNMNKIALFGTSADPPTTGHQLIISWLSFHYDKVGIWASNNPFKKHQTSLSHRTTMLRLLIENMHPSRCNIHLSKNLSHHRSLVSIARAKNIWERQADYTLVIGSDLVKQIRQWYRIEKLFSEVSILIVLRSGYVIDKLDLQTLVRLGGRCQVVDLNAPGFSSTTYRKYGDRNVLTKSIQDYIAQEQLYI</sequence>
<keyword evidence="6 12" id="KW-0548">Nucleotidyltransferase</keyword>
<dbReference type="UniPathway" id="UPA00253">
    <property type="reaction ID" value="UER00332"/>
</dbReference>
<evidence type="ECO:0000313" key="13">
    <source>
        <dbReference type="Proteomes" id="UP000028922"/>
    </source>
</evidence>
<proteinExistence type="predicted"/>
<evidence type="ECO:0000256" key="10">
    <source>
        <dbReference type="ARBA" id="ARBA00048721"/>
    </source>
</evidence>
<evidence type="ECO:0000256" key="1">
    <source>
        <dbReference type="ARBA" id="ARBA00002324"/>
    </source>
</evidence>
<reference evidence="12 13" key="1">
    <citation type="submission" date="2014-08" db="EMBL/GenBank/DDBJ databases">
        <title>Comparative genomics reveals surprising divergence of two closely related strains of uncultivated UCYN-A cyanobacteria.</title>
        <authorList>
            <person name="Bombar D."/>
            <person name="Heller P."/>
            <person name="Sanchez-Baracaldo P."/>
            <person name="Carter B.J."/>
            <person name="Zert J.P."/>
        </authorList>
    </citation>
    <scope>NUCLEOTIDE SEQUENCE [LARGE SCALE GENOMIC DNA]</scope>
</reference>
<dbReference type="PATRIC" id="fig|1527444.3.peg.739"/>
<evidence type="ECO:0000313" key="12">
    <source>
        <dbReference type="EMBL" id="KFF41356.1"/>
    </source>
</evidence>
<comment type="catalytic activity">
    <reaction evidence="10">
        <text>nicotinate beta-D-ribonucleotide + ATP + H(+) = deamido-NAD(+) + diphosphate</text>
        <dbReference type="Rhea" id="RHEA:22860"/>
        <dbReference type="ChEBI" id="CHEBI:15378"/>
        <dbReference type="ChEBI" id="CHEBI:30616"/>
        <dbReference type="ChEBI" id="CHEBI:33019"/>
        <dbReference type="ChEBI" id="CHEBI:57502"/>
        <dbReference type="ChEBI" id="CHEBI:58437"/>
        <dbReference type="EC" id="2.7.7.18"/>
    </reaction>
</comment>
<evidence type="ECO:0000256" key="8">
    <source>
        <dbReference type="ARBA" id="ARBA00022840"/>
    </source>
</evidence>
<dbReference type="EMBL" id="JPSP01000008">
    <property type="protein sequence ID" value="KFF41356.1"/>
    <property type="molecule type" value="Genomic_DNA"/>
</dbReference>
<comment type="pathway">
    <text evidence="2">Cofactor biosynthesis; NAD(+) biosynthesis; deamido-NAD(+) from nicotinate D-ribonucleotide: step 1/1.</text>
</comment>
<accession>A0A086CGP2</accession>
<feature type="domain" description="Cytidyltransferase-like" evidence="11">
    <location>
        <begin position="16"/>
        <end position="176"/>
    </location>
</feature>
<dbReference type="Pfam" id="PF01467">
    <property type="entry name" value="CTP_transf_like"/>
    <property type="match status" value="1"/>
</dbReference>
<dbReference type="Gene3D" id="3.40.50.620">
    <property type="entry name" value="HUPs"/>
    <property type="match status" value="1"/>
</dbReference>
<dbReference type="Proteomes" id="UP000028922">
    <property type="component" value="Unassembled WGS sequence"/>
</dbReference>
<dbReference type="SUPFAM" id="SSF52374">
    <property type="entry name" value="Nucleotidylyl transferase"/>
    <property type="match status" value="1"/>
</dbReference>
<dbReference type="eggNOG" id="COG1057">
    <property type="taxonomic scope" value="Bacteria"/>
</dbReference>
<evidence type="ECO:0000256" key="5">
    <source>
        <dbReference type="ARBA" id="ARBA00022679"/>
    </source>
</evidence>
<gene>
    <name evidence="12" type="ORF">ucyna2_00778</name>
</gene>
<dbReference type="NCBIfam" id="NF000842">
    <property type="entry name" value="PRK00071.2-1"/>
    <property type="match status" value="1"/>
</dbReference>
<keyword evidence="5 12" id="KW-0808">Transferase</keyword>
<dbReference type="PANTHER" id="PTHR39321:SF3">
    <property type="entry name" value="PHOSPHOPANTETHEINE ADENYLYLTRANSFERASE"/>
    <property type="match status" value="1"/>
</dbReference>
<evidence type="ECO:0000256" key="6">
    <source>
        <dbReference type="ARBA" id="ARBA00022695"/>
    </source>
</evidence>
<dbReference type="PANTHER" id="PTHR39321">
    <property type="entry name" value="NICOTINATE-NUCLEOTIDE ADENYLYLTRANSFERASE-RELATED"/>
    <property type="match status" value="1"/>
</dbReference>
<dbReference type="EC" id="2.7.7.18" evidence="3"/>